<dbReference type="OrthoDB" id="3219336at2759"/>
<feature type="compositionally biased region" description="Polar residues" evidence="3">
    <location>
        <begin position="655"/>
        <end position="664"/>
    </location>
</feature>
<protein>
    <recommendedName>
        <fullName evidence="4">RING-type domain-containing protein</fullName>
    </recommendedName>
</protein>
<dbReference type="GO" id="GO:0061630">
    <property type="term" value="F:ubiquitin protein ligase activity"/>
    <property type="evidence" value="ECO:0007669"/>
    <property type="project" value="TreeGrafter"/>
</dbReference>
<gene>
    <name evidence="5" type="ORF">L198_01246</name>
</gene>
<evidence type="ECO:0000313" key="5">
    <source>
        <dbReference type="EMBL" id="ODO06019.1"/>
    </source>
</evidence>
<sequence>MGRRAQDARCSVCFASIFGDLDDVNEPRAAVATECGHVIHEHCMLRWIEMSADAQLANKQIDHRDEAEATCPQCRSEIYADEETGKPLIHRLYPVFDDEQGSSQVRSSPVKAEPVDEGLMGMARRAKAMKSEIDELGPESTRSQLERGAERVEGLKKDLEVSAKSISAVRTHVGGLIASINNLRSTITDYPLTPQLRDENMALRAQLESAHLTMRRIQTEMNQKLMAEVRIARREEQEKAVRLVEEQMERVDQVKSELGRAMAEKNASGKLAMERTNEMRKKVERLEAQMKRNIKDKEDAEESEGDKRKQLKRWMDKYEKLEKKSNEYKRENTTLAEEITALKANIALRPDPATHDLSWAEGDSSVTWVPPPDTASSNIRPAPPPRRVSSNHRTADESSLMIDMPSFHDSFSREVQSVPPQRSATAKTFSSDMFAGKKEKKSKYFGAGENGDDISDLSLKRKRNNSFSLSGLPEASLAPSSPSFRVPETVPSSSPPLPRASSSSNPFVRSKDSRATPATRPAQASLPSQSRPPPNSTVLVPPSSPPVREIVSPWDGVDESPSPPKKVDNGKGKGKGRTYLSDEYEDTASSKSTLPSRAEHRPASQTTARLPLSSRSLQPSTDSIPSSNPYTLSGKEKVRGSTTTTTTTGKDKAVNKTSAQQSILSMFADKSGRPKAGVVTGSKSKKRI</sequence>
<dbReference type="GeneID" id="30190459"/>
<dbReference type="Gene3D" id="3.30.40.10">
    <property type="entry name" value="Zinc/RING finger domain, C3HC4 (zinc finger)"/>
    <property type="match status" value="1"/>
</dbReference>
<dbReference type="CDD" id="cd16448">
    <property type="entry name" value="RING-H2"/>
    <property type="match status" value="1"/>
</dbReference>
<dbReference type="Proteomes" id="UP000094819">
    <property type="component" value="Unassembled WGS sequence"/>
</dbReference>
<evidence type="ECO:0000259" key="4">
    <source>
        <dbReference type="PROSITE" id="PS50089"/>
    </source>
</evidence>
<dbReference type="GO" id="GO:0090734">
    <property type="term" value="C:site of DNA damage"/>
    <property type="evidence" value="ECO:0007669"/>
    <property type="project" value="TreeGrafter"/>
</dbReference>
<feature type="compositionally biased region" description="Low complexity" evidence="3">
    <location>
        <begin position="469"/>
        <end position="483"/>
    </location>
</feature>
<dbReference type="EMBL" id="AWGH01000003">
    <property type="protein sequence ID" value="ODO06019.1"/>
    <property type="molecule type" value="Genomic_DNA"/>
</dbReference>
<dbReference type="PANTHER" id="PTHR46569">
    <property type="entry name" value="E3 UBIQUITIN-PROTEIN LIGASE TRAIP"/>
    <property type="match status" value="1"/>
</dbReference>
<accession>A0A1E3JYY1</accession>
<dbReference type="InterPro" id="IPR001841">
    <property type="entry name" value="Znf_RING"/>
</dbReference>
<proteinExistence type="predicted"/>
<feature type="domain" description="RING-type" evidence="4">
    <location>
        <begin position="10"/>
        <end position="75"/>
    </location>
</feature>
<keyword evidence="1" id="KW-0862">Zinc</keyword>
<evidence type="ECO:0000256" key="3">
    <source>
        <dbReference type="SAM" id="MobiDB-lite"/>
    </source>
</evidence>
<keyword evidence="1" id="KW-0863">Zinc-finger</keyword>
<evidence type="ECO:0000256" key="1">
    <source>
        <dbReference type="PROSITE-ProRule" id="PRU00175"/>
    </source>
</evidence>
<dbReference type="GO" id="GO:0016567">
    <property type="term" value="P:protein ubiquitination"/>
    <property type="evidence" value="ECO:0007669"/>
    <property type="project" value="TreeGrafter"/>
</dbReference>
<reference evidence="5 6" key="1">
    <citation type="submission" date="2016-06" db="EMBL/GenBank/DDBJ databases">
        <title>Evolution of pathogenesis and genome organization in the Tremellales.</title>
        <authorList>
            <person name="Cuomo C."/>
            <person name="Litvintseva A."/>
            <person name="Heitman J."/>
            <person name="Chen Y."/>
            <person name="Sun S."/>
            <person name="Springer D."/>
            <person name="Dromer F."/>
            <person name="Young S."/>
            <person name="Zeng Q."/>
            <person name="Chapman S."/>
            <person name="Gujja S."/>
            <person name="Saif S."/>
            <person name="Birren B."/>
        </authorList>
    </citation>
    <scope>NUCLEOTIDE SEQUENCE [LARGE SCALE GENOMIC DNA]</scope>
    <source>
        <strain evidence="5 6">CBS 7118</strain>
    </source>
</reference>
<dbReference type="InterPro" id="IPR052639">
    <property type="entry name" value="TRAIP_ubiq-protein_ligase"/>
</dbReference>
<keyword evidence="1" id="KW-0479">Metal-binding</keyword>
<dbReference type="InterPro" id="IPR013083">
    <property type="entry name" value="Znf_RING/FYVE/PHD"/>
</dbReference>
<feature type="region of interest" description="Disordered" evidence="3">
    <location>
        <begin position="411"/>
        <end position="431"/>
    </location>
</feature>
<dbReference type="PANTHER" id="PTHR46569:SF1">
    <property type="entry name" value="E3 UBIQUITIN-PROTEIN LIGASE RFWD3-RELATED"/>
    <property type="match status" value="1"/>
</dbReference>
<name>A0A1E3JYY1_9TREE</name>
<feature type="coiled-coil region" evidence="2">
    <location>
        <begin position="226"/>
        <end position="345"/>
    </location>
</feature>
<dbReference type="RefSeq" id="XP_019034119.1">
    <property type="nucleotide sequence ID" value="XM_019173414.1"/>
</dbReference>
<dbReference type="SMART" id="SM00184">
    <property type="entry name" value="RING"/>
    <property type="match status" value="1"/>
</dbReference>
<keyword evidence="6" id="KW-1185">Reference proteome</keyword>
<feature type="region of interest" description="Disordered" evidence="3">
    <location>
        <begin position="373"/>
        <end position="399"/>
    </location>
</feature>
<dbReference type="AlphaFoldDB" id="A0A1E3JYY1"/>
<dbReference type="GO" id="GO:0031297">
    <property type="term" value="P:replication fork processing"/>
    <property type="evidence" value="ECO:0007669"/>
    <property type="project" value="TreeGrafter"/>
</dbReference>
<comment type="caution">
    <text evidence="5">The sequence shown here is derived from an EMBL/GenBank/DDBJ whole genome shotgun (WGS) entry which is preliminary data.</text>
</comment>
<organism evidence="5 6">
    <name type="scientific">Cryptococcus wingfieldii CBS 7118</name>
    <dbReference type="NCBI Taxonomy" id="1295528"/>
    <lineage>
        <taxon>Eukaryota</taxon>
        <taxon>Fungi</taxon>
        <taxon>Dikarya</taxon>
        <taxon>Basidiomycota</taxon>
        <taxon>Agaricomycotina</taxon>
        <taxon>Tremellomycetes</taxon>
        <taxon>Tremellales</taxon>
        <taxon>Cryptococcaceae</taxon>
        <taxon>Cryptococcus</taxon>
    </lineage>
</organism>
<dbReference type="SUPFAM" id="SSF57850">
    <property type="entry name" value="RING/U-box"/>
    <property type="match status" value="1"/>
</dbReference>
<feature type="compositionally biased region" description="Polar residues" evidence="3">
    <location>
        <begin position="413"/>
        <end position="431"/>
    </location>
</feature>
<feature type="compositionally biased region" description="Low complexity" evidence="3">
    <location>
        <begin position="609"/>
        <end position="620"/>
    </location>
</feature>
<dbReference type="PROSITE" id="PS50089">
    <property type="entry name" value="ZF_RING_2"/>
    <property type="match status" value="1"/>
</dbReference>
<dbReference type="GO" id="GO:0005634">
    <property type="term" value="C:nucleus"/>
    <property type="evidence" value="ECO:0007669"/>
    <property type="project" value="TreeGrafter"/>
</dbReference>
<evidence type="ECO:0000313" key="6">
    <source>
        <dbReference type="Proteomes" id="UP000094819"/>
    </source>
</evidence>
<dbReference type="GO" id="GO:0008270">
    <property type="term" value="F:zinc ion binding"/>
    <property type="evidence" value="ECO:0007669"/>
    <property type="project" value="UniProtKB-KW"/>
</dbReference>
<keyword evidence="2" id="KW-0175">Coiled coil</keyword>
<evidence type="ECO:0000256" key="2">
    <source>
        <dbReference type="SAM" id="Coils"/>
    </source>
</evidence>
<feature type="compositionally biased region" description="Polar residues" evidence="3">
    <location>
        <begin position="621"/>
        <end position="631"/>
    </location>
</feature>
<feature type="region of interest" description="Disordered" evidence="3">
    <location>
        <begin position="469"/>
        <end position="688"/>
    </location>
</feature>